<sequence>MLIQMVSVGNRMPAWVSAGFEEYARRLPNECGLKLREIVPGQRTRNADVARIVEDEGTRMLQAIPFDHHVVALDLGGKEWDTAQFSGVLSRWLQDGRDVSLLIGGPEGLSSSCRQRAKESWRLSALTFPHPMVRVIVAEQLYRAWSLLHNHPYHRP</sequence>
<evidence type="ECO:0000256" key="4">
    <source>
        <dbReference type="ARBA" id="ARBA00038303"/>
    </source>
</evidence>
<keyword evidence="3 5" id="KW-0949">S-adenosyl-L-methionine</keyword>
<keyword evidence="7" id="KW-1185">Reference proteome</keyword>
<feature type="binding site" evidence="5">
    <location>
        <position position="73"/>
    </location>
    <ligand>
        <name>S-adenosyl-L-methionine</name>
        <dbReference type="ChEBI" id="CHEBI:59789"/>
    </ligand>
</feature>
<dbReference type="PANTHER" id="PTHR33603">
    <property type="entry name" value="METHYLTRANSFERASE"/>
    <property type="match status" value="1"/>
</dbReference>
<dbReference type="NCBIfam" id="TIGR00246">
    <property type="entry name" value="tRNA_RlmH_YbeA"/>
    <property type="match status" value="1"/>
</dbReference>
<keyword evidence="5" id="KW-0698">rRNA processing</keyword>
<protein>
    <recommendedName>
        <fullName evidence="5">Ribosomal RNA large subunit methyltransferase H</fullName>
        <ecNumber evidence="5">2.1.1.177</ecNumber>
    </recommendedName>
    <alternativeName>
        <fullName evidence="5">23S rRNA (pseudouridine1915-N3)-methyltransferase</fullName>
    </alternativeName>
    <alternativeName>
        <fullName evidence="5">23S rRNA m3Psi1915 methyltransferase</fullName>
    </alternativeName>
    <alternativeName>
        <fullName evidence="5">rRNA (pseudouridine-N3-)-methyltransferase RlmH</fullName>
    </alternativeName>
</protein>
<reference evidence="6 7" key="1">
    <citation type="submission" date="2019-09" db="EMBL/GenBank/DDBJ databases">
        <title>Ecophysiology of the spiral-shaped methanotroph Methylospira mobilis as revealed by the complete genome sequence.</title>
        <authorList>
            <person name="Oshkin I.Y."/>
            <person name="Dedysh S.N."/>
            <person name="Miroshnikov K."/>
            <person name="Danilova O.V."/>
            <person name="Hakobyan A."/>
            <person name="Liesack W."/>
        </authorList>
    </citation>
    <scope>NUCLEOTIDE SEQUENCE [LARGE SCALE GENOMIC DNA]</scope>
    <source>
        <strain evidence="6 7">Shm1</strain>
    </source>
</reference>
<dbReference type="SUPFAM" id="SSF75217">
    <property type="entry name" value="alpha/beta knot"/>
    <property type="match status" value="1"/>
</dbReference>
<proteinExistence type="inferred from homology"/>
<dbReference type="GO" id="GO:0070038">
    <property type="term" value="F:rRNA (pseudouridine-N3-)-methyltransferase activity"/>
    <property type="evidence" value="ECO:0007669"/>
    <property type="project" value="UniProtKB-UniRule"/>
</dbReference>
<comment type="catalytic activity">
    <reaction evidence="5">
        <text>pseudouridine(1915) in 23S rRNA + S-adenosyl-L-methionine = N(3)-methylpseudouridine(1915) in 23S rRNA + S-adenosyl-L-homocysteine + H(+)</text>
        <dbReference type="Rhea" id="RHEA:42752"/>
        <dbReference type="Rhea" id="RHEA-COMP:10221"/>
        <dbReference type="Rhea" id="RHEA-COMP:10222"/>
        <dbReference type="ChEBI" id="CHEBI:15378"/>
        <dbReference type="ChEBI" id="CHEBI:57856"/>
        <dbReference type="ChEBI" id="CHEBI:59789"/>
        <dbReference type="ChEBI" id="CHEBI:65314"/>
        <dbReference type="ChEBI" id="CHEBI:74486"/>
        <dbReference type="EC" id="2.1.1.177"/>
    </reaction>
</comment>
<accession>A0A5Q0BFR1</accession>
<feature type="binding site" evidence="5">
    <location>
        <position position="104"/>
    </location>
    <ligand>
        <name>S-adenosyl-L-methionine</name>
        <dbReference type="ChEBI" id="CHEBI:59789"/>
    </ligand>
</feature>
<dbReference type="InterPro" id="IPR029028">
    <property type="entry name" value="Alpha/beta_knot_MTases"/>
</dbReference>
<dbReference type="InterPro" id="IPR029026">
    <property type="entry name" value="tRNA_m1G_MTases_N"/>
</dbReference>
<dbReference type="InParanoid" id="A0A5Q0BFR1"/>
<gene>
    <name evidence="5 6" type="primary">rlmH</name>
    <name evidence="6" type="ORF">F6R98_08510</name>
</gene>
<feature type="binding site" evidence="5">
    <location>
        <begin position="123"/>
        <end position="128"/>
    </location>
    <ligand>
        <name>S-adenosyl-L-methionine</name>
        <dbReference type="ChEBI" id="CHEBI:59789"/>
    </ligand>
</feature>
<evidence type="ECO:0000313" key="6">
    <source>
        <dbReference type="EMBL" id="QFY42660.1"/>
    </source>
</evidence>
<keyword evidence="2 5" id="KW-0808">Transferase</keyword>
<dbReference type="FunCoup" id="A0A5Q0BFR1">
    <property type="interactions" value="386"/>
</dbReference>
<dbReference type="CDD" id="cd18081">
    <property type="entry name" value="RlmH-like"/>
    <property type="match status" value="1"/>
</dbReference>
<dbReference type="NCBIfam" id="NF000986">
    <property type="entry name" value="PRK00103.1-4"/>
    <property type="match status" value="1"/>
</dbReference>
<dbReference type="Proteomes" id="UP000325755">
    <property type="component" value="Chromosome"/>
</dbReference>
<dbReference type="PIRSF" id="PIRSF004505">
    <property type="entry name" value="MT_bac"/>
    <property type="match status" value="1"/>
</dbReference>
<dbReference type="Pfam" id="PF02590">
    <property type="entry name" value="SPOUT_MTase"/>
    <property type="match status" value="1"/>
</dbReference>
<evidence type="ECO:0000256" key="5">
    <source>
        <dbReference type="HAMAP-Rule" id="MF_00658"/>
    </source>
</evidence>
<organism evidence="6 7">
    <name type="scientific">Candidatus Methylospira mobilis</name>
    <dbReference type="NCBI Taxonomy" id="1808979"/>
    <lineage>
        <taxon>Bacteria</taxon>
        <taxon>Pseudomonadati</taxon>
        <taxon>Pseudomonadota</taxon>
        <taxon>Gammaproteobacteria</taxon>
        <taxon>Methylococcales</taxon>
        <taxon>Methylococcaceae</taxon>
        <taxon>Candidatus Methylospira</taxon>
    </lineage>
</organism>
<dbReference type="OrthoDB" id="9806643at2"/>
<dbReference type="EC" id="2.1.1.177" evidence="5"/>
<name>A0A5Q0BFR1_9GAMM</name>
<evidence type="ECO:0000313" key="7">
    <source>
        <dbReference type="Proteomes" id="UP000325755"/>
    </source>
</evidence>
<dbReference type="EMBL" id="CP044205">
    <property type="protein sequence ID" value="QFY42660.1"/>
    <property type="molecule type" value="Genomic_DNA"/>
</dbReference>
<comment type="subcellular location">
    <subcellularLocation>
        <location evidence="5">Cytoplasm</location>
    </subcellularLocation>
</comment>
<dbReference type="GO" id="GO:0005737">
    <property type="term" value="C:cytoplasm"/>
    <property type="evidence" value="ECO:0007669"/>
    <property type="project" value="UniProtKB-SubCell"/>
</dbReference>
<dbReference type="InterPro" id="IPR003742">
    <property type="entry name" value="RlmH-like"/>
</dbReference>
<dbReference type="KEGG" id="mmob:F6R98_08510"/>
<dbReference type="PANTHER" id="PTHR33603:SF1">
    <property type="entry name" value="RIBOSOMAL RNA LARGE SUBUNIT METHYLTRANSFERASE H"/>
    <property type="match status" value="1"/>
</dbReference>
<dbReference type="HAMAP" id="MF_00658">
    <property type="entry name" value="23SrRNA_methyltr_H"/>
    <property type="match status" value="1"/>
</dbReference>
<comment type="subunit">
    <text evidence="5">Homodimer.</text>
</comment>
<dbReference type="Gene3D" id="3.40.1280.10">
    <property type="match status" value="1"/>
</dbReference>
<keyword evidence="1 5" id="KW-0489">Methyltransferase</keyword>
<dbReference type="AlphaFoldDB" id="A0A5Q0BFR1"/>
<evidence type="ECO:0000256" key="2">
    <source>
        <dbReference type="ARBA" id="ARBA00022679"/>
    </source>
</evidence>
<evidence type="ECO:0000256" key="1">
    <source>
        <dbReference type="ARBA" id="ARBA00022603"/>
    </source>
</evidence>
<keyword evidence="5" id="KW-0963">Cytoplasm</keyword>
<comment type="function">
    <text evidence="5">Specifically methylates the pseudouridine at position 1915 (m3Psi1915) in 23S rRNA.</text>
</comment>
<comment type="similarity">
    <text evidence="4 5">Belongs to the RNA methyltransferase RlmH family.</text>
</comment>
<evidence type="ECO:0000256" key="3">
    <source>
        <dbReference type="ARBA" id="ARBA00022691"/>
    </source>
</evidence>